<dbReference type="Proteomes" id="UP000199527">
    <property type="component" value="Unassembled WGS sequence"/>
</dbReference>
<proteinExistence type="predicted"/>
<name>A0A1G9B3M0_9GAMM</name>
<gene>
    <name evidence="1" type="ORF">SAMN04488540_12713</name>
</gene>
<dbReference type="InterPro" id="IPR009057">
    <property type="entry name" value="Homeodomain-like_sf"/>
</dbReference>
<evidence type="ECO:0000313" key="1">
    <source>
        <dbReference type="EMBL" id="SDK34117.1"/>
    </source>
</evidence>
<dbReference type="AlphaFoldDB" id="A0A1G9B3M0"/>
<dbReference type="SUPFAM" id="SSF46689">
    <property type="entry name" value="Homeodomain-like"/>
    <property type="match status" value="1"/>
</dbReference>
<dbReference type="OrthoDB" id="63332at2"/>
<protein>
    <submittedName>
        <fullName evidence="1">Regulatory protein, tetR family</fullName>
    </submittedName>
</protein>
<dbReference type="Gene3D" id="1.10.357.10">
    <property type="entry name" value="Tetracycline Repressor, domain 2"/>
    <property type="match status" value="1"/>
</dbReference>
<dbReference type="EMBL" id="FNEM01000027">
    <property type="protein sequence ID" value="SDK34117.1"/>
    <property type="molecule type" value="Genomic_DNA"/>
</dbReference>
<reference evidence="2" key="1">
    <citation type="submission" date="2016-10" db="EMBL/GenBank/DDBJ databases">
        <authorList>
            <person name="Varghese N."/>
            <person name="Submissions S."/>
        </authorList>
    </citation>
    <scope>NUCLEOTIDE SEQUENCE [LARGE SCALE GENOMIC DNA]</scope>
    <source>
        <strain evidence="2">DSM 23317</strain>
    </source>
</reference>
<sequence length="212" mass="24928">MSNWEQRGNFLVSVAQRCLRGQKSFNLARSHLVKASQISKGTVYNHFTNEADLVVAVAIAEFRDFFEQAQQDEETYADPLHRFLYHHCWRMRDVLCNDRFVISRVIPNTDLLEQAGEYYQAAYNKAWNDYNQWNKDLIREMGEMKGYDRVSLVRNFVRGTMVNIDEGDTDCCDIELYHQYCYALAQLLGHSDKRIPTRNELSQWLIQLRQAA</sequence>
<organism evidence="1 2">
    <name type="scientific">Ferrimonas sediminum</name>
    <dbReference type="NCBI Taxonomy" id="718193"/>
    <lineage>
        <taxon>Bacteria</taxon>
        <taxon>Pseudomonadati</taxon>
        <taxon>Pseudomonadota</taxon>
        <taxon>Gammaproteobacteria</taxon>
        <taxon>Alteromonadales</taxon>
        <taxon>Ferrimonadaceae</taxon>
        <taxon>Ferrimonas</taxon>
    </lineage>
</organism>
<keyword evidence="2" id="KW-1185">Reference proteome</keyword>
<evidence type="ECO:0000313" key="2">
    <source>
        <dbReference type="Proteomes" id="UP000199527"/>
    </source>
</evidence>
<accession>A0A1G9B3M0</accession>
<dbReference type="RefSeq" id="WP_090368390.1">
    <property type="nucleotide sequence ID" value="NZ_FNEM01000027.1"/>
</dbReference>